<evidence type="ECO:0000313" key="3">
    <source>
        <dbReference type="Proteomes" id="UP000006727"/>
    </source>
</evidence>
<accession>A0A2K1LBR2</accession>
<evidence type="ECO:0000313" key="2">
    <source>
        <dbReference type="EnsemblPlants" id="Pp3c1_40540V3.1"/>
    </source>
</evidence>
<reference evidence="1 3" key="2">
    <citation type="journal article" date="2018" name="Plant J.">
        <title>The Physcomitrella patens chromosome-scale assembly reveals moss genome structure and evolution.</title>
        <authorList>
            <person name="Lang D."/>
            <person name="Ullrich K.K."/>
            <person name="Murat F."/>
            <person name="Fuchs J."/>
            <person name="Jenkins J."/>
            <person name="Haas F.B."/>
            <person name="Piednoel M."/>
            <person name="Gundlach H."/>
            <person name="Van Bel M."/>
            <person name="Meyberg R."/>
            <person name="Vives C."/>
            <person name="Morata J."/>
            <person name="Symeonidi A."/>
            <person name="Hiss M."/>
            <person name="Muchero W."/>
            <person name="Kamisugi Y."/>
            <person name="Saleh O."/>
            <person name="Blanc G."/>
            <person name="Decker E.L."/>
            <person name="van Gessel N."/>
            <person name="Grimwood J."/>
            <person name="Hayes R.D."/>
            <person name="Graham S.W."/>
            <person name="Gunter L.E."/>
            <person name="McDaniel S.F."/>
            <person name="Hoernstein S.N.W."/>
            <person name="Larsson A."/>
            <person name="Li F.W."/>
            <person name="Perroud P.F."/>
            <person name="Phillips J."/>
            <person name="Ranjan P."/>
            <person name="Rokshar D.S."/>
            <person name="Rothfels C.J."/>
            <person name="Schneider L."/>
            <person name="Shu S."/>
            <person name="Stevenson D.W."/>
            <person name="Thummler F."/>
            <person name="Tillich M."/>
            <person name="Villarreal Aguilar J.C."/>
            <person name="Widiez T."/>
            <person name="Wong G.K."/>
            <person name="Wymore A."/>
            <person name="Zhang Y."/>
            <person name="Zimmer A.D."/>
            <person name="Quatrano R.S."/>
            <person name="Mayer K.F.X."/>
            <person name="Goodstein D."/>
            <person name="Casacuberta J.M."/>
            <person name="Vandepoele K."/>
            <person name="Reski R."/>
            <person name="Cuming A.C."/>
            <person name="Tuskan G.A."/>
            <person name="Maumus F."/>
            <person name="Salse J."/>
            <person name="Schmutz J."/>
            <person name="Rensing S.A."/>
        </authorList>
    </citation>
    <scope>NUCLEOTIDE SEQUENCE [LARGE SCALE GENOMIC DNA]</scope>
    <source>
        <strain evidence="2 3">cv. Gransden 2004</strain>
    </source>
</reference>
<name>A0A2K1LBR2_PHYPA</name>
<reference evidence="1 3" key="1">
    <citation type="journal article" date="2008" name="Science">
        <title>The Physcomitrella genome reveals evolutionary insights into the conquest of land by plants.</title>
        <authorList>
            <person name="Rensing S."/>
            <person name="Lang D."/>
            <person name="Zimmer A."/>
            <person name="Terry A."/>
            <person name="Salamov A."/>
            <person name="Shapiro H."/>
            <person name="Nishiyama T."/>
            <person name="Perroud P.-F."/>
            <person name="Lindquist E."/>
            <person name="Kamisugi Y."/>
            <person name="Tanahashi T."/>
            <person name="Sakakibara K."/>
            <person name="Fujita T."/>
            <person name="Oishi K."/>
            <person name="Shin-I T."/>
            <person name="Kuroki Y."/>
            <person name="Toyoda A."/>
            <person name="Suzuki Y."/>
            <person name="Hashimoto A."/>
            <person name="Yamaguchi K."/>
            <person name="Sugano A."/>
            <person name="Kohara Y."/>
            <person name="Fujiyama A."/>
            <person name="Anterola A."/>
            <person name="Aoki S."/>
            <person name="Ashton N."/>
            <person name="Barbazuk W.B."/>
            <person name="Barker E."/>
            <person name="Bennetzen J."/>
            <person name="Bezanilla M."/>
            <person name="Blankenship R."/>
            <person name="Cho S.H."/>
            <person name="Dutcher S."/>
            <person name="Estelle M."/>
            <person name="Fawcett J.A."/>
            <person name="Gundlach H."/>
            <person name="Hanada K."/>
            <person name="Heyl A."/>
            <person name="Hicks K.A."/>
            <person name="Hugh J."/>
            <person name="Lohr M."/>
            <person name="Mayer K."/>
            <person name="Melkozernov A."/>
            <person name="Murata T."/>
            <person name="Nelson D."/>
            <person name="Pils B."/>
            <person name="Prigge M."/>
            <person name="Reiss B."/>
            <person name="Renner T."/>
            <person name="Rombauts S."/>
            <person name="Rushton P."/>
            <person name="Sanderfoot A."/>
            <person name="Schween G."/>
            <person name="Shiu S.-H."/>
            <person name="Stueber K."/>
            <person name="Theodoulou F.L."/>
            <person name="Tu H."/>
            <person name="Van de Peer Y."/>
            <person name="Verrier P.J."/>
            <person name="Waters E."/>
            <person name="Wood A."/>
            <person name="Yang L."/>
            <person name="Cove D."/>
            <person name="Cuming A."/>
            <person name="Hasebe M."/>
            <person name="Lucas S."/>
            <person name="Mishler D.B."/>
            <person name="Reski R."/>
            <person name="Grigoriev I."/>
            <person name="Quatrano R.S."/>
            <person name="Boore J.L."/>
        </authorList>
    </citation>
    <scope>NUCLEOTIDE SEQUENCE [LARGE SCALE GENOMIC DNA]</scope>
    <source>
        <strain evidence="2 3">cv. Gransden 2004</strain>
    </source>
</reference>
<dbReference type="Gramene" id="Pp3c1_40540V3.1">
    <property type="protein sequence ID" value="Pp3c1_40540V3.1"/>
    <property type="gene ID" value="Pp3c1_40540"/>
</dbReference>
<dbReference type="AlphaFoldDB" id="A0A2K1LBR2"/>
<sequence>MAEIMNMARKALEEWEKILGPEDFQEWSARGYPPKEPASTNVDNMDTDRFLQSGKDLVNFRSSDRMGNREAWLSWRLRVKGFTDMCNSFLQPLGSAIWTLANQN</sequence>
<dbReference type="PaxDb" id="3218-PP1S424_12V6.1"/>
<proteinExistence type="predicted"/>
<evidence type="ECO:0000313" key="1">
    <source>
        <dbReference type="EMBL" id="PNR63451.1"/>
    </source>
</evidence>
<protein>
    <submittedName>
        <fullName evidence="1 2">Uncharacterized protein</fullName>
    </submittedName>
</protein>
<organism evidence="1">
    <name type="scientific">Physcomitrium patens</name>
    <name type="common">Spreading-leaved earth moss</name>
    <name type="synonym">Physcomitrella patens</name>
    <dbReference type="NCBI Taxonomy" id="3218"/>
    <lineage>
        <taxon>Eukaryota</taxon>
        <taxon>Viridiplantae</taxon>
        <taxon>Streptophyta</taxon>
        <taxon>Embryophyta</taxon>
        <taxon>Bryophyta</taxon>
        <taxon>Bryophytina</taxon>
        <taxon>Bryopsida</taxon>
        <taxon>Funariidae</taxon>
        <taxon>Funariales</taxon>
        <taxon>Funariaceae</taxon>
        <taxon>Physcomitrium</taxon>
    </lineage>
</organism>
<dbReference type="EnsemblPlants" id="Pp3c1_40540V3.1">
    <property type="protein sequence ID" value="Pp3c1_40540V3.1"/>
    <property type="gene ID" value="Pp3c1_40540"/>
</dbReference>
<reference evidence="2" key="3">
    <citation type="submission" date="2020-12" db="UniProtKB">
        <authorList>
            <consortium name="EnsemblPlants"/>
        </authorList>
    </citation>
    <scope>IDENTIFICATION</scope>
</reference>
<dbReference type="EMBL" id="ABEU02000001">
    <property type="protein sequence ID" value="PNR63451.1"/>
    <property type="molecule type" value="Genomic_DNA"/>
</dbReference>
<keyword evidence="3" id="KW-1185">Reference proteome</keyword>
<dbReference type="Proteomes" id="UP000006727">
    <property type="component" value="Chromosome 1"/>
</dbReference>
<gene>
    <name evidence="2" type="primary">LOC112290644</name>
    <name evidence="1" type="ORF">PHYPA_001877</name>
</gene>